<evidence type="ECO:0000259" key="2">
    <source>
        <dbReference type="PROSITE" id="PS51740"/>
    </source>
</evidence>
<dbReference type="Proteomes" id="UP000034325">
    <property type="component" value="Unassembled WGS sequence"/>
</dbReference>
<evidence type="ECO:0000313" key="4">
    <source>
        <dbReference type="Proteomes" id="UP000034325"/>
    </source>
</evidence>
<reference evidence="3 4" key="1">
    <citation type="journal article" date="2015" name="Nature">
        <title>rRNA introns, odd ribosomes, and small enigmatic genomes across a large radiation of phyla.</title>
        <authorList>
            <person name="Brown C.T."/>
            <person name="Hug L.A."/>
            <person name="Thomas B.C."/>
            <person name="Sharon I."/>
            <person name="Castelle C.J."/>
            <person name="Singh A."/>
            <person name="Wilkins M.J."/>
            <person name="Williams K.H."/>
            <person name="Banfield J.F."/>
        </authorList>
    </citation>
    <scope>NUCLEOTIDE SEQUENCE [LARGE SCALE GENOMIC DNA]</scope>
</reference>
<dbReference type="PROSITE" id="PS51740">
    <property type="entry name" value="SPOVT_ABRB"/>
    <property type="match status" value="1"/>
</dbReference>
<dbReference type="AlphaFoldDB" id="A0A0G0M319"/>
<dbReference type="EMBL" id="LBWA01000009">
    <property type="protein sequence ID" value="KKQ97692.1"/>
    <property type="molecule type" value="Genomic_DNA"/>
</dbReference>
<feature type="domain" description="SpoVT-AbrB" evidence="2">
    <location>
        <begin position="1"/>
        <end position="46"/>
    </location>
</feature>
<organism evidence="3 4">
    <name type="scientific">Candidatus Woesebacteria bacterium GW2011_GWA1_39_12</name>
    <dbReference type="NCBI Taxonomy" id="1618549"/>
    <lineage>
        <taxon>Bacteria</taxon>
        <taxon>Candidatus Woeseibacteriota</taxon>
    </lineage>
</organism>
<evidence type="ECO:0000256" key="1">
    <source>
        <dbReference type="PROSITE-ProRule" id="PRU01076"/>
    </source>
</evidence>
<evidence type="ECO:0000313" key="3">
    <source>
        <dbReference type="EMBL" id="KKQ97692.1"/>
    </source>
</evidence>
<dbReference type="InterPro" id="IPR007159">
    <property type="entry name" value="SpoVT-AbrB_dom"/>
</dbReference>
<dbReference type="GO" id="GO:0003677">
    <property type="term" value="F:DNA binding"/>
    <property type="evidence" value="ECO:0007669"/>
    <property type="project" value="UniProtKB-UniRule"/>
</dbReference>
<sequence>MHIATISSKRQITLPKHLLESLGLEPKKKVLIERDKGTLRLRPVRKSVVEETAGSLKKYVHPSLLGKSIEEIDREAKKLYAEYLAKKYGLVRKIKK</sequence>
<comment type="caution">
    <text evidence="3">The sequence shown here is derived from an EMBL/GenBank/DDBJ whole genome shotgun (WGS) entry which is preliminary data.</text>
</comment>
<dbReference type="InterPro" id="IPR037914">
    <property type="entry name" value="SpoVT-AbrB_sf"/>
</dbReference>
<dbReference type="Gene3D" id="2.10.260.10">
    <property type="match status" value="1"/>
</dbReference>
<proteinExistence type="predicted"/>
<keyword evidence="1" id="KW-0238">DNA-binding</keyword>
<dbReference type="SMART" id="SM00966">
    <property type="entry name" value="SpoVT_AbrB"/>
    <property type="match status" value="1"/>
</dbReference>
<name>A0A0G0M319_9BACT</name>
<protein>
    <submittedName>
        <fullName evidence="3">Transcriptional regulator, AbrB family</fullName>
    </submittedName>
</protein>
<gene>
    <name evidence="3" type="ORF">UT23_C0009G0021</name>
</gene>
<dbReference type="Pfam" id="PF04014">
    <property type="entry name" value="MazE_antitoxin"/>
    <property type="match status" value="1"/>
</dbReference>
<dbReference type="SUPFAM" id="SSF89447">
    <property type="entry name" value="AbrB/MazE/MraZ-like"/>
    <property type="match status" value="1"/>
</dbReference>
<accession>A0A0G0M319</accession>